<keyword evidence="1" id="KW-0472">Membrane</keyword>
<accession>A0A914DIF1</accession>
<proteinExistence type="predicted"/>
<evidence type="ECO:0000256" key="1">
    <source>
        <dbReference type="SAM" id="Phobius"/>
    </source>
</evidence>
<feature type="transmembrane region" description="Helical" evidence="1">
    <location>
        <begin position="28"/>
        <end position="47"/>
    </location>
</feature>
<dbReference type="PANTHER" id="PTHR34851:SF5">
    <property type="entry name" value="MARVEL DOMAIN-CONTAINING PROTEIN"/>
    <property type="match status" value="1"/>
</dbReference>
<keyword evidence="1" id="KW-0812">Transmembrane</keyword>
<dbReference type="AlphaFoldDB" id="A0A914DIF1"/>
<dbReference type="WBParaSite" id="ACRNAN_scaffold2795.g30241.t1">
    <property type="protein sequence ID" value="ACRNAN_scaffold2795.g30241.t1"/>
    <property type="gene ID" value="ACRNAN_scaffold2795.g30241"/>
</dbReference>
<dbReference type="PANTHER" id="PTHR34851">
    <property type="entry name" value="PROTEIN CBG05235-RELATED"/>
    <property type="match status" value="1"/>
</dbReference>
<sequence length="206" mass="23912">MYSVLSRYQDINNPEYFKCCCCVHVKKGALVIAIISIGLAAFFHLFIPKENFILSLINLITIVVIVAGSWVIYADREEKAWAYIPYLIVQTFVIICYLVLIFTLLVWGITEPLWVKNMLTPKVRFTCDRNQQVFEGRDCNQQEVLHRDRTQQEVLANGQIRADCFIAMAIFIIVEAVAIWFWSIVFRAYRYTREVLRGPSLGENCQ</sequence>
<evidence type="ECO:0000313" key="3">
    <source>
        <dbReference type="WBParaSite" id="ACRNAN_scaffold2795.g30241.t1"/>
    </source>
</evidence>
<feature type="transmembrane region" description="Helical" evidence="1">
    <location>
        <begin position="165"/>
        <end position="189"/>
    </location>
</feature>
<protein>
    <submittedName>
        <fullName evidence="3">Uncharacterized protein</fullName>
    </submittedName>
</protein>
<keyword evidence="1" id="KW-1133">Transmembrane helix</keyword>
<organism evidence="2 3">
    <name type="scientific">Acrobeloides nanus</name>
    <dbReference type="NCBI Taxonomy" id="290746"/>
    <lineage>
        <taxon>Eukaryota</taxon>
        <taxon>Metazoa</taxon>
        <taxon>Ecdysozoa</taxon>
        <taxon>Nematoda</taxon>
        <taxon>Chromadorea</taxon>
        <taxon>Rhabditida</taxon>
        <taxon>Tylenchina</taxon>
        <taxon>Cephalobomorpha</taxon>
        <taxon>Cephaloboidea</taxon>
        <taxon>Cephalobidae</taxon>
        <taxon>Acrobeloides</taxon>
    </lineage>
</organism>
<dbReference type="Proteomes" id="UP000887540">
    <property type="component" value="Unplaced"/>
</dbReference>
<evidence type="ECO:0000313" key="2">
    <source>
        <dbReference type="Proteomes" id="UP000887540"/>
    </source>
</evidence>
<reference evidence="3" key="1">
    <citation type="submission" date="2022-11" db="UniProtKB">
        <authorList>
            <consortium name="WormBaseParasite"/>
        </authorList>
    </citation>
    <scope>IDENTIFICATION</scope>
</reference>
<feature type="transmembrane region" description="Helical" evidence="1">
    <location>
        <begin position="53"/>
        <end position="74"/>
    </location>
</feature>
<feature type="transmembrane region" description="Helical" evidence="1">
    <location>
        <begin position="86"/>
        <end position="109"/>
    </location>
</feature>
<name>A0A914DIF1_9BILA</name>
<keyword evidence="2" id="KW-1185">Reference proteome</keyword>